<proteinExistence type="predicted"/>
<dbReference type="STRING" id="996801.BW723_14545"/>
<keyword evidence="3" id="KW-1185">Reference proteome</keyword>
<dbReference type="EMBL" id="LSFL01000012">
    <property type="protein sequence ID" value="OBY66678.1"/>
    <property type="molecule type" value="Genomic_DNA"/>
</dbReference>
<protein>
    <submittedName>
        <fullName evidence="2">Uncharacterized protein</fullName>
    </submittedName>
</protein>
<comment type="caution">
    <text evidence="2">The sequence shown here is derived from an EMBL/GenBank/DDBJ whole genome shotgun (WGS) entry which is preliminary data.</text>
</comment>
<keyword evidence="1" id="KW-0812">Transmembrane</keyword>
<evidence type="ECO:0000313" key="2">
    <source>
        <dbReference type="EMBL" id="OBY66678.1"/>
    </source>
</evidence>
<name>A0A1B8U486_9FLAO</name>
<keyword evidence="1" id="KW-0472">Membrane</keyword>
<organism evidence="2 3">
    <name type="scientific">Polaribacter reichenbachii</name>
    <dbReference type="NCBI Taxonomy" id="996801"/>
    <lineage>
        <taxon>Bacteria</taxon>
        <taxon>Pseudomonadati</taxon>
        <taxon>Bacteroidota</taxon>
        <taxon>Flavobacteriia</taxon>
        <taxon>Flavobacteriales</taxon>
        <taxon>Flavobacteriaceae</taxon>
    </lineage>
</organism>
<accession>A0A1B8U486</accession>
<gene>
    <name evidence="2" type="ORF">LPB301_05615</name>
</gene>
<dbReference type="AlphaFoldDB" id="A0A1B8U486"/>
<sequence length="92" mass="10617">MIYFKRKKDFIKFPIGIILIFIIALSPFIIGYIGATITNLITNESCNESNCFWGVIPWFLFITIPLGILLFIFFIVITIIDLIKLKKNSLQT</sequence>
<dbReference type="KEGG" id="prn:BW723_14545"/>
<keyword evidence="1" id="KW-1133">Transmembrane helix</keyword>
<reference evidence="3" key="1">
    <citation type="submission" date="2016-02" db="EMBL/GenBank/DDBJ databases">
        <title>Paenibacillus sp. LPB0068, isolated from Crassostrea gigas.</title>
        <authorList>
            <person name="Shin S.-K."/>
            <person name="Yi H."/>
        </authorList>
    </citation>
    <scope>NUCLEOTIDE SEQUENCE [LARGE SCALE GENOMIC DNA]</scope>
    <source>
        <strain evidence="3">KCTC 23969</strain>
    </source>
</reference>
<evidence type="ECO:0000256" key="1">
    <source>
        <dbReference type="SAM" id="Phobius"/>
    </source>
</evidence>
<feature type="transmembrane region" description="Helical" evidence="1">
    <location>
        <begin position="55"/>
        <end position="83"/>
    </location>
</feature>
<feature type="transmembrane region" description="Helical" evidence="1">
    <location>
        <begin position="12"/>
        <end position="35"/>
    </location>
</feature>
<dbReference type="Proteomes" id="UP000092612">
    <property type="component" value="Unassembled WGS sequence"/>
</dbReference>
<evidence type="ECO:0000313" key="3">
    <source>
        <dbReference type="Proteomes" id="UP000092612"/>
    </source>
</evidence>